<feature type="binding site" evidence="10 13">
    <location>
        <position position="79"/>
    </location>
    <ligand>
        <name>FMN</name>
        <dbReference type="ChEBI" id="CHEBI:58210"/>
    </ligand>
</feature>
<dbReference type="EMBL" id="CP038033">
    <property type="protein sequence ID" value="QBQ54145.1"/>
    <property type="molecule type" value="Genomic_DNA"/>
</dbReference>
<dbReference type="FunFam" id="3.20.20.70:FF:000083">
    <property type="entry name" value="tRNA-dihydrouridine(20/20a) synthase"/>
    <property type="match status" value="1"/>
</dbReference>
<feature type="site" description="Interacts with tRNA; defines subfamily-specific binding signature" evidence="10">
    <location>
        <position position="192"/>
    </location>
</feature>
<dbReference type="RefSeq" id="WP_134357210.1">
    <property type="nucleotide sequence ID" value="NZ_CP038033.1"/>
</dbReference>
<feature type="binding site" evidence="10 13">
    <location>
        <begin position="242"/>
        <end position="243"/>
    </location>
    <ligand>
        <name>FMN</name>
        <dbReference type="ChEBI" id="CHEBI:58210"/>
    </ligand>
</feature>
<comment type="similarity">
    <text evidence="10">Belongs to the Dus family. DusA subfamily.</text>
</comment>
<evidence type="ECO:0000256" key="2">
    <source>
        <dbReference type="ARBA" id="ARBA00022555"/>
    </source>
</evidence>
<evidence type="ECO:0000256" key="4">
    <source>
        <dbReference type="ARBA" id="ARBA00022643"/>
    </source>
</evidence>
<dbReference type="NCBIfam" id="TIGR00742">
    <property type="entry name" value="yjbN"/>
    <property type="match status" value="1"/>
</dbReference>
<dbReference type="Proteomes" id="UP000294325">
    <property type="component" value="Chromosome"/>
</dbReference>
<evidence type="ECO:0000256" key="13">
    <source>
        <dbReference type="PIRSR" id="PIRSR006621-2"/>
    </source>
</evidence>
<evidence type="ECO:0000256" key="9">
    <source>
        <dbReference type="ARBA" id="ARBA00058013"/>
    </source>
</evidence>
<comment type="catalytic activity">
    <reaction evidence="10">
        <text>5,6-dihydrouridine(20a) in tRNA + NAD(+) = uridine(20a) in tRNA + NADH + H(+)</text>
        <dbReference type="Rhea" id="RHEA:53348"/>
        <dbReference type="Rhea" id="RHEA-COMP:13535"/>
        <dbReference type="Rhea" id="RHEA-COMP:13536"/>
        <dbReference type="ChEBI" id="CHEBI:15378"/>
        <dbReference type="ChEBI" id="CHEBI:57540"/>
        <dbReference type="ChEBI" id="CHEBI:57945"/>
        <dbReference type="ChEBI" id="CHEBI:65315"/>
        <dbReference type="ChEBI" id="CHEBI:74443"/>
    </reaction>
</comment>
<evidence type="ECO:0000256" key="1">
    <source>
        <dbReference type="ARBA" id="ARBA00001917"/>
    </source>
</evidence>
<keyword evidence="16" id="KW-1185">Reference proteome</keyword>
<dbReference type="InterPro" id="IPR004653">
    <property type="entry name" value="DusA"/>
</dbReference>
<keyword evidence="5 10" id="KW-0819">tRNA processing</keyword>
<gene>
    <name evidence="10 15" type="primary">dusA</name>
    <name evidence="15" type="ORF">E3U44_06220</name>
</gene>
<dbReference type="HAMAP" id="MF_02041">
    <property type="entry name" value="DusA_subfam"/>
    <property type="match status" value="1"/>
</dbReference>
<dbReference type="KEGG" id="nwr:E3U44_06220"/>
<feature type="binding site" evidence="10 13">
    <location>
        <begin position="220"/>
        <end position="222"/>
    </location>
    <ligand>
        <name>FMN</name>
        <dbReference type="ChEBI" id="CHEBI:58210"/>
    </ligand>
</feature>
<feature type="site" description="Interacts with tRNA" evidence="10">
    <location>
        <position position="106"/>
    </location>
</feature>
<dbReference type="SUPFAM" id="SSF51395">
    <property type="entry name" value="FMN-linked oxidoreductases"/>
    <property type="match status" value="1"/>
</dbReference>
<feature type="binding site" evidence="10 13">
    <location>
        <begin position="26"/>
        <end position="28"/>
    </location>
    <ligand>
        <name>FMN</name>
        <dbReference type="ChEBI" id="CHEBI:58210"/>
    </ligand>
</feature>
<evidence type="ECO:0000256" key="5">
    <source>
        <dbReference type="ARBA" id="ARBA00022694"/>
    </source>
</evidence>
<evidence type="ECO:0000256" key="10">
    <source>
        <dbReference type="HAMAP-Rule" id="MF_02041"/>
    </source>
</evidence>
<comment type="catalytic activity">
    <reaction evidence="10">
        <text>5,6-dihydrouridine(20a) in tRNA + NADP(+) = uridine(20a) in tRNA + NADPH + H(+)</text>
        <dbReference type="Rhea" id="RHEA:53344"/>
        <dbReference type="Rhea" id="RHEA-COMP:13535"/>
        <dbReference type="Rhea" id="RHEA-COMP:13536"/>
        <dbReference type="ChEBI" id="CHEBI:15378"/>
        <dbReference type="ChEBI" id="CHEBI:57783"/>
        <dbReference type="ChEBI" id="CHEBI:58349"/>
        <dbReference type="ChEBI" id="CHEBI:65315"/>
        <dbReference type="ChEBI" id="CHEBI:74443"/>
    </reaction>
</comment>
<evidence type="ECO:0000313" key="16">
    <source>
        <dbReference type="Proteomes" id="UP000294325"/>
    </source>
</evidence>
<dbReference type="PANTHER" id="PTHR42907">
    <property type="entry name" value="FMN-LINKED OXIDOREDUCTASES SUPERFAMILY PROTEIN"/>
    <property type="match status" value="1"/>
</dbReference>
<dbReference type="GO" id="GO:0000049">
    <property type="term" value="F:tRNA binding"/>
    <property type="evidence" value="ECO:0007669"/>
    <property type="project" value="UniProtKB-UniRule"/>
</dbReference>
<dbReference type="AlphaFoldDB" id="A0A4V1AVS4"/>
<dbReference type="Gene3D" id="1.20.120.1460">
    <property type="match status" value="1"/>
</dbReference>
<evidence type="ECO:0000256" key="12">
    <source>
        <dbReference type="PIRSR" id="PIRSR006621-1"/>
    </source>
</evidence>
<dbReference type="PANTHER" id="PTHR42907:SF1">
    <property type="entry name" value="FMN-LINKED OXIDOREDUCTASES SUPERFAMILY PROTEIN"/>
    <property type="match status" value="1"/>
</dbReference>
<name>A0A4V1AVS4_9GAMM</name>
<evidence type="ECO:0000256" key="3">
    <source>
        <dbReference type="ARBA" id="ARBA00022630"/>
    </source>
</evidence>
<dbReference type="Pfam" id="PF01207">
    <property type="entry name" value="Dus"/>
    <property type="match status" value="1"/>
</dbReference>
<dbReference type="NCBIfam" id="NF008774">
    <property type="entry name" value="PRK11815.1"/>
    <property type="match status" value="1"/>
</dbReference>
<comment type="similarity">
    <text evidence="11">Belongs to the dus family.</text>
</comment>
<dbReference type="Gene3D" id="3.20.20.70">
    <property type="entry name" value="Aldolase class I"/>
    <property type="match status" value="1"/>
</dbReference>
<dbReference type="GO" id="GO:0050660">
    <property type="term" value="F:flavin adenine dinucleotide binding"/>
    <property type="evidence" value="ECO:0007669"/>
    <property type="project" value="InterPro"/>
</dbReference>
<evidence type="ECO:0000256" key="8">
    <source>
        <dbReference type="ARBA" id="ARBA00023002"/>
    </source>
</evidence>
<accession>A0A4V1AVS4</accession>
<dbReference type="EC" id="1.3.1.91" evidence="10"/>
<comment type="function">
    <text evidence="9 10">Catalyzes the synthesis of 5,6-dihydrouridine (D), a modified base found in the D-loop of most tRNAs, via the reduction of the C5-C6 double bond in target uridines. Specifically modifies U20 and U20a in tRNAs.</text>
</comment>
<keyword evidence="4 10" id="KW-0288">FMN</keyword>
<feature type="binding site" evidence="10 13">
    <location>
        <position position="180"/>
    </location>
    <ligand>
        <name>FMN</name>
        <dbReference type="ChEBI" id="CHEBI:58210"/>
    </ligand>
</feature>
<comment type="catalytic activity">
    <reaction evidence="10">
        <text>5,6-dihydrouridine(20) in tRNA + NAD(+) = uridine(20) in tRNA + NADH + H(+)</text>
        <dbReference type="Rhea" id="RHEA:53340"/>
        <dbReference type="Rhea" id="RHEA-COMP:13533"/>
        <dbReference type="Rhea" id="RHEA-COMP:13534"/>
        <dbReference type="ChEBI" id="CHEBI:15378"/>
        <dbReference type="ChEBI" id="CHEBI:57540"/>
        <dbReference type="ChEBI" id="CHEBI:57945"/>
        <dbReference type="ChEBI" id="CHEBI:65315"/>
        <dbReference type="ChEBI" id="CHEBI:74443"/>
        <dbReference type="EC" id="1.3.1.91"/>
    </reaction>
</comment>
<feature type="active site" description="Proton donor" evidence="10 12">
    <location>
        <position position="109"/>
    </location>
</feature>
<evidence type="ECO:0000256" key="6">
    <source>
        <dbReference type="ARBA" id="ARBA00022857"/>
    </source>
</evidence>
<protein>
    <recommendedName>
        <fullName evidence="10">tRNA-dihydrouridine(20/20a) synthase</fullName>
        <ecNumber evidence="10">1.3.1.91</ecNumber>
    </recommendedName>
    <alternativeName>
        <fullName evidence="10">U20-specific dihydrouridine synthase</fullName>
        <shortName evidence="10">U20-specific Dus</shortName>
    </alternativeName>
    <alternativeName>
        <fullName evidence="10">tRNA-dihydrouridine synthase A</fullName>
    </alternativeName>
</protein>
<keyword evidence="6 10" id="KW-0521">NADP</keyword>
<evidence type="ECO:0000256" key="7">
    <source>
        <dbReference type="ARBA" id="ARBA00022884"/>
    </source>
</evidence>
<evidence type="ECO:0000259" key="14">
    <source>
        <dbReference type="Pfam" id="PF01207"/>
    </source>
</evidence>
<evidence type="ECO:0000256" key="11">
    <source>
        <dbReference type="PIRNR" id="PIRNR006621"/>
    </source>
</evidence>
<keyword evidence="3 10" id="KW-0285">Flavoprotein</keyword>
<dbReference type="InterPro" id="IPR035587">
    <property type="entry name" value="DUS-like_FMN-bd"/>
</dbReference>
<dbReference type="PIRSF" id="PIRSF006621">
    <property type="entry name" value="Dus"/>
    <property type="match status" value="1"/>
</dbReference>
<keyword evidence="7 10" id="KW-0694">RNA-binding</keyword>
<reference evidence="15 16" key="1">
    <citation type="submission" date="2019-03" db="EMBL/GenBank/DDBJ databases">
        <title>The genome sequence of Nitrosococcus wardiae strain D1FHST reveals the archetypal metabolic capacity of ammonia-oxidizing Gammaproteobacteria.</title>
        <authorList>
            <person name="Wang L."/>
            <person name="Lim C.K."/>
            <person name="Hanson T.E."/>
            <person name="Dang H."/>
            <person name="Klotz M.G."/>
        </authorList>
    </citation>
    <scope>NUCLEOTIDE SEQUENCE [LARGE SCALE GENOMIC DNA]</scope>
    <source>
        <strain evidence="15 16">D1FHS</strain>
    </source>
</reference>
<dbReference type="GO" id="GO:0102266">
    <property type="term" value="F:tRNA-dihydrouridine20a synthase activity"/>
    <property type="evidence" value="ECO:0007669"/>
    <property type="project" value="RHEA"/>
</dbReference>
<dbReference type="InterPro" id="IPR001269">
    <property type="entry name" value="DUS_fam"/>
</dbReference>
<evidence type="ECO:0000313" key="15">
    <source>
        <dbReference type="EMBL" id="QBQ54145.1"/>
    </source>
</evidence>
<feature type="site" description="Interacts with tRNA" evidence="10">
    <location>
        <position position="195"/>
    </location>
</feature>
<feature type="binding site" evidence="10 13">
    <location>
        <position position="148"/>
    </location>
    <ligand>
        <name>FMN</name>
        <dbReference type="ChEBI" id="CHEBI:58210"/>
    </ligand>
</feature>
<dbReference type="InterPro" id="IPR018517">
    <property type="entry name" value="tRNA_hU_synthase_CS"/>
</dbReference>
<comment type="catalytic activity">
    <reaction evidence="10">
        <text>5,6-dihydrouridine(20) in tRNA + NADP(+) = uridine(20) in tRNA + NADPH + H(+)</text>
        <dbReference type="Rhea" id="RHEA:53336"/>
        <dbReference type="Rhea" id="RHEA-COMP:13533"/>
        <dbReference type="Rhea" id="RHEA-COMP:13534"/>
        <dbReference type="ChEBI" id="CHEBI:15378"/>
        <dbReference type="ChEBI" id="CHEBI:57783"/>
        <dbReference type="ChEBI" id="CHEBI:58349"/>
        <dbReference type="ChEBI" id="CHEBI:65315"/>
        <dbReference type="ChEBI" id="CHEBI:74443"/>
        <dbReference type="EC" id="1.3.1.91"/>
    </reaction>
</comment>
<sequence>MKTASSRFFSNTFPAAYLPRRVSIAPMMEWTDRHCRYFLRLISHHALLYTEMVTTGALIHGDRERFLAYHPAEHPLALQLGGSNPEEVAFCARLAEEHGFNEVNLNVGCPSDRVQSGRFGACLMMEPELVAECVAAMAQTVQLPVTVKTRIGVDEQDSYEALTRFISTVAQAGCRTFILHARKAWLQGLSPKENREKPPLRYEVVRAIKQDFPHLEVVINGGITTLEEAQEHLTLLDGVMIGRAAYHNPYLLAQLDRYFYGDFHPLSPRHGIMEAFLPYVEEQLAQGIYLSRITRHILGLFQGQPGARAWRRYLSENAHRPGAGIEVIREALRRVPQGFG</sequence>
<keyword evidence="8 10" id="KW-0560">Oxidoreductase</keyword>
<keyword evidence="13" id="KW-0547">Nucleotide-binding</keyword>
<keyword evidence="2 10" id="KW-0820">tRNA-binding</keyword>
<dbReference type="CDD" id="cd02801">
    <property type="entry name" value="DUS_like_FMN"/>
    <property type="match status" value="1"/>
</dbReference>
<feature type="site" description="Interacts with tRNA; defines subfamily-specific binding signature" evidence="10">
    <location>
        <position position="311"/>
    </location>
</feature>
<proteinExistence type="inferred from homology"/>
<dbReference type="PROSITE" id="PS01136">
    <property type="entry name" value="UPF0034"/>
    <property type="match status" value="1"/>
</dbReference>
<feature type="site" description="Interacts with tRNA; defines subfamily-specific binding signature" evidence="10">
    <location>
        <position position="308"/>
    </location>
</feature>
<comment type="cofactor">
    <cofactor evidence="1 10 11 13">
        <name>FMN</name>
        <dbReference type="ChEBI" id="CHEBI:58210"/>
    </cofactor>
</comment>
<dbReference type="GO" id="GO:0102264">
    <property type="term" value="F:tRNA-dihydrouridine20 synthase activity"/>
    <property type="evidence" value="ECO:0007669"/>
    <property type="project" value="UniProtKB-EC"/>
</dbReference>
<organism evidence="15 16">
    <name type="scientific">Nitrosococcus wardiae</name>
    <dbReference type="NCBI Taxonomy" id="1814290"/>
    <lineage>
        <taxon>Bacteria</taxon>
        <taxon>Pseudomonadati</taxon>
        <taxon>Pseudomonadota</taxon>
        <taxon>Gammaproteobacteria</taxon>
        <taxon>Chromatiales</taxon>
        <taxon>Chromatiaceae</taxon>
        <taxon>Nitrosococcus</taxon>
    </lineage>
</organism>
<dbReference type="OrthoDB" id="9783413at2"/>
<feature type="domain" description="DUS-like FMN-binding" evidence="14">
    <location>
        <begin position="24"/>
        <end position="327"/>
    </location>
</feature>
<dbReference type="InterPro" id="IPR013785">
    <property type="entry name" value="Aldolase_TIM"/>
</dbReference>
<dbReference type="GO" id="GO:0010181">
    <property type="term" value="F:FMN binding"/>
    <property type="evidence" value="ECO:0007669"/>
    <property type="project" value="UniProtKB-UniRule"/>
</dbReference>